<evidence type="ECO:0000313" key="2">
    <source>
        <dbReference type="EMBL" id="MEQ2246182.1"/>
    </source>
</evidence>
<evidence type="ECO:0000313" key="3">
    <source>
        <dbReference type="Proteomes" id="UP001482620"/>
    </source>
</evidence>
<reference evidence="2 3" key="1">
    <citation type="submission" date="2021-06" db="EMBL/GenBank/DDBJ databases">
        <authorList>
            <person name="Palmer J.M."/>
        </authorList>
    </citation>
    <scope>NUCLEOTIDE SEQUENCE [LARGE SCALE GENOMIC DNA]</scope>
    <source>
        <strain evidence="3">if_2019</strain>
        <tissue evidence="2">Muscle</tissue>
    </source>
</reference>
<organism evidence="2 3">
    <name type="scientific">Ilyodon furcidens</name>
    <name type="common">goldbreast splitfin</name>
    <dbReference type="NCBI Taxonomy" id="33524"/>
    <lineage>
        <taxon>Eukaryota</taxon>
        <taxon>Metazoa</taxon>
        <taxon>Chordata</taxon>
        <taxon>Craniata</taxon>
        <taxon>Vertebrata</taxon>
        <taxon>Euteleostomi</taxon>
        <taxon>Actinopterygii</taxon>
        <taxon>Neopterygii</taxon>
        <taxon>Teleostei</taxon>
        <taxon>Neoteleostei</taxon>
        <taxon>Acanthomorphata</taxon>
        <taxon>Ovalentaria</taxon>
        <taxon>Atherinomorphae</taxon>
        <taxon>Cyprinodontiformes</taxon>
        <taxon>Goodeidae</taxon>
        <taxon>Ilyodon</taxon>
    </lineage>
</organism>
<gene>
    <name evidence="2" type="ORF">ILYODFUR_035623</name>
</gene>
<accession>A0ABV0ULR3</accession>
<keyword evidence="3" id="KW-1185">Reference proteome</keyword>
<feature type="region of interest" description="Disordered" evidence="1">
    <location>
        <begin position="123"/>
        <end position="145"/>
    </location>
</feature>
<name>A0ABV0ULR3_9TELE</name>
<protein>
    <submittedName>
        <fullName evidence="2">Uncharacterized protein</fullName>
    </submittedName>
</protein>
<sequence>MKQKTNKKKELRWTTQLVLTDNPELIPRKHRVLAGIGFSKGGLQFHVGMPGAFDRGLGNVIKTLAAKNPGSWGRQRRSGCQIERVMESLIWRLTRRLGNTRWILSGGLPVDQGNPQGILLRCQPGDSDNPLRSSGGKVPGQVEPMGRWGKVVDGLECNE</sequence>
<evidence type="ECO:0000256" key="1">
    <source>
        <dbReference type="SAM" id="MobiDB-lite"/>
    </source>
</evidence>
<proteinExistence type="predicted"/>
<comment type="caution">
    <text evidence="2">The sequence shown here is derived from an EMBL/GenBank/DDBJ whole genome shotgun (WGS) entry which is preliminary data.</text>
</comment>
<dbReference type="EMBL" id="JAHRIQ010076381">
    <property type="protein sequence ID" value="MEQ2246182.1"/>
    <property type="molecule type" value="Genomic_DNA"/>
</dbReference>
<dbReference type="Proteomes" id="UP001482620">
    <property type="component" value="Unassembled WGS sequence"/>
</dbReference>